<dbReference type="Proteomes" id="UP000618460">
    <property type="component" value="Unassembled WGS sequence"/>
</dbReference>
<keyword evidence="3" id="KW-1185">Reference proteome</keyword>
<name>A0A917TSS6_9BACI</name>
<protein>
    <recommendedName>
        <fullName evidence="1">DUF8042 domain-containing protein</fullName>
    </recommendedName>
</protein>
<proteinExistence type="predicted"/>
<evidence type="ECO:0000313" key="2">
    <source>
        <dbReference type="EMBL" id="GGM35381.1"/>
    </source>
</evidence>
<feature type="domain" description="DUF8042" evidence="1">
    <location>
        <begin position="8"/>
        <end position="123"/>
    </location>
</feature>
<dbReference type="Pfam" id="PF26154">
    <property type="entry name" value="DUF8042"/>
    <property type="match status" value="1"/>
</dbReference>
<dbReference type="InterPro" id="IPR058355">
    <property type="entry name" value="DUF8042"/>
</dbReference>
<gene>
    <name evidence="2" type="ORF">GCM10011351_21790</name>
</gene>
<dbReference type="OrthoDB" id="2691503at2"/>
<dbReference type="RefSeq" id="WP_117155732.1">
    <property type="nucleotide sequence ID" value="NZ_BMLG01000012.1"/>
</dbReference>
<accession>A0A917TSS6</accession>
<reference evidence="2" key="2">
    <citation type="submission" date="2020-09" db="EMBL/GenBank/DDBJ databases">
        <authorList>
            <person name="Sun Q."/>
            <person name="Zhou Y."/>
        </authorList>
    </citation>
    <scope>NUCLEOTIDE SEQUENCE</scope>
    <source>
        <strain evidence="2">CGMCC 1.6333</strain>
    </source>
</reference>
<dbReference type="AlphaFoldDB" id="A0A917TSS6"/>
<dbReference type="EMBL" id="BMLG01000012">
    <property type="protein sequence ID" value="GGM35381.1"/>
    <property type="molecule type" value="Genomic_DNA"/>
</dbReference>
<organism evidence="2 3">
    <name type="scientific">Paraliobacillus quinghaiensis</name>
    <dbReference type="NCBI Taxonomy" id="470815"/>
    <lineage>
        <taxon>Bacteria</taxon>
        <taxon>Bacillati</taxon>
        <taxon>Bacillota</taxon>
        <taxon>Bacilli</taxon>
        <taxon>Bacillales</taxon>
        <taxon>Bacillaceae</taxon>
        <taxon>Paraliobacillus</taxon>
    </lineage>
</organism>
<evidence type="ECO:0000259" key="1">
    <source>
        <dbReference type="Pfam" id="PF26154"/>
    </source>
</evidence>
<reference evidence="2" key="1">
    <citation type="journal article" date="2014" name="Int. J. Syst. Evol. Microbiol.">
        <title>Complete genome sequence of Corynebacterium casei LMG S-19264T (=DSM 44701T), isolated from a smear-ripened cheese.</title>
        <authorList>
            <consortium name="US DOE Joint Genome Institute (JGI-PGF)"/>
            <person name="Walter F."/>
            <person name="Albersmeier A."/>
            <person name="Kalinowski J."/>
            <person name="Ruckert C."/>
        </authorList>
    </citation>
    <scope>NUCLEOTIDE SEQUENCE</scope>
    <source>
        <strain evidence="2">CGMCC 1.6333</strain>
    </source>
</reference>
<evidence type="ECO:0000313" key="3">
    <source>
        <dbReference type="Proteomes" id="UP000618460"/>
    </source>
</evidence>
<comment type="caution">
    <text evidence="2">The sequence shown here is derived from an EMBL/GenBank/DDBJ whole genome shotgun (WGS) entry which is preliminary data.</text>
</comment>
<sequence length="127" mass="14946">MVQLKDGDYQLLREYKEMLVVMSEGFIYVKDNLSEEAPIQVQDVFNDLLASFQQLNATHGQLVRIFEESEEVEVLLSEYKEIVKSLTGWFEMNANQEKRELIETKVSPAFESWKQKMLDFIQPYTVQ</sequence>